<sequence>MYCNENNFLVLIICFEKYKHELSVFDSYDGSTIADEVGKLRQFYMNLLRTFSMTLIQQNK</sequence>
<dbReference type="EMBL" id="JAYRBN010000061">
    <property type="protein sequence ID" value="KAL2739311.1"/>
    <property type="molecule type" value="Genomic_DNA"/>
</dbReference>
<protein>
    <submittedName>
        <fullName evidence="1">Uncharacterized protein</fullName>
    </submittedName>
</protein>
<evidence type="ECO:0000313" key="2">
    <source>
        <dbReference type="Proteomes" id="UP001607303"/>
    </source>
</evidence>
<dbReference type="AlphaFoldDB" id="A0ABD2C2P4"/>
<accession>A0ABD2C2P4</accession>
<dbReference type="Proteomes" id="UP001607303">
    <property type="component" value="Unassembled WGS sequence"/>
</dbReference>
<evidence type="ECO:0000313" key="1">
    <source>
        <dbReference type="EMBL" id="KAL2739311.1"/>
    </source>
</evidence>
<keyword evidence="2" id="KW-1185">Reference proteome</keyword>
<proteinExistence type="predicted"/>
<gene>
    <name evidence="1" type="ORF">V1477_010700</name>
</gene>
<reference evidence="1 2" key="1">
    <citation type="journal article" date="2024" name="Ann. Entomol. Soc. Am.">
        <title>Genomic analyses of the southern and eastern yellowjacket wasps (Hymenoptera: Vespidae) reveal evolutionary signatures of social life.</title>
        <authorList>
            <person name="Catto M.A."/>
            <person name="Caine P.B."/>
            <person name="Orr S.E."/>
            <person name="Hunt B.G."/>
            <person name="Goodisman M.A.D."/>
        </authorList>
    </citation>
    <scope>NUCLEOTIDE SEQUENCE [LARGE SCALE GENOMIC DNA]</scope>
    <source>
        <strain evidence="1">232</strain>
        <tissue evidence="1">Head and thorax</tissue>
    </source>
</reference>
<organism evidence="1 2">
    <name type="scientific">Vespula maculifrons</name>
    <name type="common">Eastern yellow jacket</name>
    <name type="synonym">Wasp</name>
    <dbReference type="NCBI Taxonomy" id="7453"/>
    <lineage>
        <taxon>Eukaryota</taxon>
        <taxon>Metazoa</taxon>
        <taxon>Ecdysozoa</taxon>
        <taxon>Arthropoda</taxon>
        <taxon>Hexapoda</taxon>
        <taxon>Insecta</taxon>
        <taxon>Pterygota</taxon>
        <taxon>Neoptera</taxon>
        <taxon>Endopterygota</taxon>
        <taxon>Hymenoptera</taxon>
        <taxon>Apocrita</taxon>
        <taxon>Aculeata</taxon>
        <taxon>Vespoidea</taxon>
        <taxon>Vespidae</taxon>
        <taxon>Vespinae</taxon>
        <taxon>Vespula</taxon>
    </lineage>
</organism>
<name>A0ABD2C2P4_VESMC</name>
<comment type="caution">
    <text evidence="1">The sequence shown here is derived from an EMBL/GenBank/DDBJ whole genome shotgun (WGS) entry which is preliminary data.</text>
</comment>